<protein>
    <submittedName>
        <fullName evidence="3">Alpha/beta hydrolase domain-containing protein</fullName>
    </submittedName>
</protein>
<feature type="region of interest" description="Disordered" evidence="1">
    <location>
        <begin position="68"/>
        <end position="87"/>
    </location>
</feature>
<organism evidence="4 5">
    <name type="scientific">Actinobaculum suis</name>
    <dbReference type="NCBI Taxonomy" id="1657"/>
    <lineage>
        <taxon>Bacteria</taxon>
        <taxon>Bacillati</taxon>
        <taxon>Actinomycetota</taxon>
        <taxon>Actinomycetes</taxon>
        <taxon>Actinomycetales</taxon>
        <taxon>Actinomycetaceae</taxon>
        <taxon>Actinobaculum</taxon>
    </lineage>
</organism>
<name>A0A1G7ANN8_9ACTO</name>
<dbReference type="AlphaFoldDB" id="A0A1G7ANN8"/>
<dbReference type="RefSeq" id="WP_074661193.1">
    <property type="nucleotide sequence ID" value="NZ_FNAU01000003.1"/>
</dbReference>
<feature type="domain" description="Alpha/beta hydrolase" evidence="2">
    <location>
        <begin position="15"/>
        <end position="497"/>
    </location>
</feature>
<reference evidence="5" key="1">
    <citation type="submission" date="2016-10" db="EMBL/GenBank/DDBJ databases">
        <authorList>
            <person name="Varghese N."/>
        </authorList>
    </citation>
    <scope>NUCLEOTIDE SEQUENCE [LARGE SCALE GENOMIC DNA]</scope>
    <source>
        <strain evidence="5">DSM 20639</strain>
    </source>
</reference>
<dbReference type="EMBL" id="JAWNFU010000002">
    <property type="protein sequence ID" value="MDY5153368.1"/>
    <property type="molecule type" value="Genomic_DNA"/>
</dbReference>
<reference evidence="4" key="2">
    <citation type="submission" date="2016-10" db="EMBL/GenBank/DDBJ databases">
        <authorList>
            <person name="de Groot N.N."/>
        </authorList>
    </citation>
    <scope>NUCLEOTIDE SEQUENCE [LARGE SCALE GENOMIC DNA]</scope>
    <source>
        <strain evidence="4">DSM 20639</strain>
    </source>
</reference>
<gene>
    <name evidence="3" type="ORF">R6G71_04815</name>
    <name evidence="4" type="ORF">SAMN05421878_1032</name>
</gene>
<dbReference type="Proteomes" id="UP000182744">
    <property type="component" value="Unassembled WGS sequence"/>
</dbReference>
<dbReference type="InterPro" id="IPR045394">
    <property type="entry name" value="Abhydrolase_dom"/>
</dbReference>
<accession>A0A1G7ANN8</accession>
<dbReference type="EMBL" id="FNAU01000003">
    <property type="protein sequence ID" value="SDE16077.1"/>
    <property type="molecule type" value="Genomic_DNA"/>
</dbReference>
<dbReference type="Proteomes" id="UP001273799">
    <property type="component" value="Unassembled WGS sequence"/>
</dbReference>
<evidence type="ECO:0000313" key="5">
    <source>
        <dbReference type="Proteomes" id="UP000182744"/>
    </source>
</evidence>
<evidence type="ECO:0000256" key="1">
    <source>
        <dbReference type="SAM" id="MobiDB-lite"/>
    </source>
</evidence>
<feature type="compositionally biased region" description="Low complexity" evidence="1">
    <location>
        <begin position="68"/>
        <end position="86"/>
    </location>
</feature>
<dbReference type="GO" id="GO:0016787">
    <property type="term" value="F:hydrolase activity"/>
    <property type="evidence" value="ECO:0007669"/>
    <property type="project" value="UniProtKB-KW"/>
</dbReference>
<evidence type="ECO:0000313" key="3">
    <source>
        <dbReference type="EMBL" id="MDY5153368.1"/>
    </source>
</evidence>
<dbReference type="Pfam" id="PF20091">
    <property type="entry name" value="Abhydrolase_10"/>
    <property type="match status" value="1"/>
</dbReference>
<evidence type="ECO:0000259" key="2">
    <source>
        <dbReference type="Pfam" id="PF20091"/>
    </source>
</evidence>
<evidence type="ECO:0000313" key="4">
    <source>
        <dbReference type="EMBL" id="SDE16077.1"/>
    </source>
</evidence>
<keyword evidence="5" id="KW-1185">Reference proteome</keyword>
<dbReference type="ESTHER" id="9acto-a0a1g7ann8">
    <property type="family name" value="Abhydrolase_10"/>
</dbReference>
<proteinExistence type="predicted"/>
<keyword evidence="3" id="KW-0378">Hydrolase</keyword>
<sequence length="533" mass="58158">MPGQTVFTVPVPEARGPIPVTENSYPFSTMVHAREPLDLAEFGYVEEEYFLRGTANVYGFSNSIQPAGTPAATTAATGTGADSAGQAKERPITVVEENVPYMTRVLIRRPADSDPKTAWVSILNASQGYDIEDDWRRAWDYIISRRLTYVAVTAKPIQISALQTFDPERYADLTWGGKPKQLDASAPDWNPFATLPENEEGLAWDVIAQVAAWLRSGTAPTTPEHVFLIGQSQSAVYTNTYLTYFHQILKLAGGANPYDGYAPGVGGLYVKAINQRESGIPQTIGQAPDLSAPDDAEKAPAFAIYLVAPAQIDVPVIAISSEADVSLYEGTPASFCLGDGPWRRHWHVLRTPHSDARSRVIPNNSETQKAKRQARVTNPEFLAQVSPLPLEPVVTAAMAAIENWVQTGTPAAPSRWFTHHGNQWEIRDGLLTGGIVIGMVAHPIADFLPGSPKNPVYGQMRLHSAASIRQQYASFADYQAACDAVDNELEAQGYLEPVGRNFLHNVQRELWDRAIDGAPAPLSSPQEIIDLES</sequence>
<reference evidence="3" key="3">
    <citation type="submission" date="2023-10" db="EMBL/GenBank/DDBJ databases">
        <title>Whole Genome based description of the genera Actinobaculum and Actinotignum reveals a complex phylogenetic relationship within the species included in the genus Actinotignum.</title>
        <authorList>
            <person name="Jensen C.S."/>
            <person name="Dargis R."/>
            <person name="Kemp M."/>
            <person name="Christensen J.J."/>
        </authorList>
    </citation>
    <scope>NUCLEOTIDE SEQUENCE</scope>
    <source>
        <strain evidence="3">Actinobaculum_suis_CCUG19206T</strain>
    </source>
</reference>